<dbReference type="Gene3D" id="4.10.240.10">
    <property type="entry name" value="Zn(2)-C6 fungal-type DNA-binding domain"/>
    <property type="match status" value="1"/>
</dbReference>
<dbReference type="RefSeq" id="XP_056475889.1">
    <property type="nucleotide sequence ID" value="XM_056615532.1"/>
</dbReference>
<name>A0A9W9KDM2_9EURO</name>
<evidence type="ECO:0000313" key="7">
    <source>
        <dbReference type="EMBL" id="KAJ5102509.1"/>
    </source>
</evidence>
<keyword evidence="4" id="KW-0539">Nucleus</keyword>
<sequence>MADPSSSARPHGDPQPSTPASAVQPVVISRGICGRLSHWLWPGWWGNSCDAPSQPSPRSTRQPYDCKACREWHVECDHARPQCAHCYQQQLLCFYVDPAVKRKPKPKQNTTVPTLRPVVPSERGAARPRHPRTQNWPDITVAKTRHDV</sequence>
<keyword evidence="1" id="KW-0805">Transcription regulation</keyword>
<dbReference type="GO" id="GO:0000981">
    <property type="term" value="F:DNA-binding transcription factor activity, RNA polymerase II-specific"/>
    <property type="evidence" value="ECO:0007669"/>
    <property type="project" value="InterPro"/>
</dbReference>
<dbReference type="Pfam" id="PF00172">
    <property type="entry name" value="Zn_clus"/>
    <property type="match status" value="1"/>
</dbReference>
<dbReference type="OrthoDB" id="4263859at2759"/>
<keyword evidence="2" id="KW-0238">DNA-binding</keyword>
<dbReference type="GeneID" id="81354511"/>
<dbReference type="PROSITE" id="PS50048">
    <property type="entry name" value="ZN2_CY6_FUNGAL_2"/>
    <property type="match status" value="1"/>
</dbReference>
<reference evidence="7" key="1">
    <citation type="submission" date="2022-11" db="EMBL/GenBank/DDBJ databases">
        <authorList>
            <person name="Petersen C."/>
        </authorList>
    </citation>
    <scope>NUCLEOTIDE SEQUENCE</scope>
    <source>
        <strain evidence="7">IBT 30761</strain>
    </source>
</reference>
<reference evidence="7" key="2">
    <citation type="journal article" date="2023" name="IMA Fungus">
        <title>Comparative genomic study of the Penicillium genus elucidates a diverse pangenome and 15 lateral gene transfer events.</title>
        <authorList>
            <person name="Petersen C."/>
            <person name="Sorensen T."/>
            <person name="Nielsen M.R."/>
            <person name="Sondergaard T.E."/>
            <person name="Sorensen J.L."/>
            <person name="Fitzpatrick D.A."/>
            <person name="Frisvad J.C."/>
            <person name="Nielsen K.L."/>
        </authorList>
    </citation>
    <scope>NUCLEOTIDE SEQUENCE</scope>
    <source>
        <strain evidence="7">IBT 30761</strain>
    </source>
</reference>
<dbReference type="GO" id="GO:0008270">
    <property type="term" value="F:zinc ion binding"/>
    <property type="evidence" value="ECO:0007669"/>
    <property type="project" value="InterPro"/>
</dbReference>
<keyword evidence="8" id="KW-1185">Reference proteome</keyword>
<keyword evidence="3" id="KW-0804">Transcription</keyword>
<dbReference type="SMART" id="SM00066">
    <property type="entry name" value="GAL4"/>
    <property type="match status" value="1"/>
</dbReference>
<evidence type="ECO:0000259" key="6">
    <source>
        <dbReference type="PROSITE" id="PS50048"/>
    </source>
</evidence>
<evidence type="ECO:0000256" key="3">
    <source>
        <dbReference type="ARBA" id="ARBA00023163"/>
    </source>
</evidence>
<feature type="domain" description="Zn(2)-C6 fungal-type" evidence="6">
    <location>
        <begin position="65"/>
        <end position="95"/>
    </location>
</feature>
<dbReference type="GO" id="GO:0003677">
    <property type="term" value="F:DNA binding"/>
    <property type="evidence" value="ECO:0007669"/>
    <property type="project" value="UniProtKB-KW"/>
</dbReference>
<evidence type="ECO:0000256" key="2">
    <source>
        <dbReference type="ARBA" id="ARBA00023125"/>
    </source>
</evidence>
<organism evidence="7 8">
    <name type="scientific">Penicillium argentinense</name>
    <dbReference type="NCBI Taxonomy" id="1131581"/>
    <lineage>
        <taxon>Eukaryota</taxon>
        <taxon>Fungi</taxon>
        <taxon>Dikarya</taxon>
        <taxon>Ascomycota</taxon>
        <taxon>Pezizomycotina</taxon>
        <taxon>Eurotiomycetes</taxon>
        <taxon>Eurotiomycetidae</taxon>
        <taxon>Eurotiales</taxon>
        <taxon>Aspergillaceae</taxon>
        <taxon>Penicillium</taxon>
    </lineage>
</organism>
<comment type="caution">
    <text evidence="7">The sequence shown here is derived from an EMBL/GenBank/DDBJ whole genome shotgun (WGS) entry which is preliminary data.</text>
</comment>
<evidence type="ECO:0000256" key="5">
    <source>
        <dbReference type="SAM" id="MobiDB-lite"/>
    </source>
</evidence>
<dbReference type="SUPFAM" id="SSF57701">
    <property type="entry name" value="Zn2/Cys6 DNA-binding domain"/>
    <property type="match status" value="1"/>
</dbReference>
<proteinExistence type="predicted"/>
<dbReference type="AlphaFoldDB" id="A0A9W9KDM2"/>
<dbReference type="InterPro" id="IPR001138">
    <property type="entry name" value="Zn2Cys6_DnaBD"/>
</dbReference>
<feature type="region of interest" description="Disordered" evidence="5">
    <location>
        <begin position="1"/>
        <end position="23"/>
    </location>
</feature>
<dbReference type="InterPro" id="IPR036864">
    <property type="entry name" value="Zn2-C6_fun-type_DNA-bd_sf"/>
</dbReference>
<dbReference type="EMBL" id="JAPQKI010000004">
    <property type="protein sequence ID" value="KAJ5102509.1"/>
    <property type="molecule type" value="Genomic_DNA"/>
</dbReference>
<gene>
    <name evidence="7" type="ORF">N7532_003038</name>
</gene>
<protein>
    <submittedName>
        <fullName evidence="7">Transcriptional regulator family: Fungal Specific TF</fullName>
    </submittedName>
</protein>
<dbReference type="Proteomes" id="UP001149074">
    <property type="component" value="Unassembled WGS sequence"/>
</dbReference>
<evidence type="ECO:0000256" key="4">
    <source>
        <dbReference type="ARBA" id="ARBA00023242"/>
    </source>
</evidence>
<accession>A0A9W9KDM2</accession>
<evidence type="ECO:0000256" key="1">
    <source>
        <dbReference type="ARBA" id="ARBA00023015"/>
    </source>
</evidence>
<evidence type="ECO:0000313" key="8">
    <source>
        <dbReference type="Proteomes" id="UP001149074"/>
    </source>
</evidence>